<dbReference type="InterPro" id="IPR015817">
    <property type="entry name" value="Vitellinogen_open_b-sht_sub1"/>
</dbReference>
<evidence type="ECO:0000259" key="7">
    <source>
        <dbReference type="PROSITE" id="PS51233"/>
    </source>
</evidence>
<evidence type="ECO:0000313" key="8">
    <source>
        <dbReference type="EMBL" id="KAL0966760.1"/>
    </source>
</evidence>
<feature type="compositionally biased region" description="Low complexity" evidence="4">
    <location>
        <begin position="686"/>
        <end position="695"/>
    </location>
</feature>
<dbReference type="SMART" id="SM00832">
    <property type="entry name" value="C8"/>
    <property type="match status" value="1"/>
</dbReference>
<dbReference type="InterPro" id="IPR015255">
    <property type="entry name" value="Vitellinogen_open_b-sht"/>
</dbReference>
<dbReference type="InterPro" id="IPR048484">
    <property type="entry name" value="LOC400499-like"/>
</dbReference>
<dbReference type="Pfam" id="PF01347">
    <property type="entry name" value="Vitellogenin_N"/>
    <property type="match status" value="1"/>
</dbReference>
<dbReference type="InterPro" id="IPR015819">
    <property type="entry name" value="Lipid_transp_b-sht_shell"/>
</dbReference>
<accession>A0ABD0W741</accession>
<comment type="caution">
    <text evidence="3">Lacks conserved residue(s) required for the propagation of feature annotation.</text>
</comment>
<dbReference type="InterPro" id="IPR001846">
    <property type="entry name" value="VWF_type-D"/>
</dbReference>
<dbReference type="EMBL" id="JAGEUA010000009">
    <property type="protein sequence ID" value="KAL0966760.1"/>
    <property type="molecule type" value="Genomic_DNA"/>
</dbReference>
<dbReference type="Gene3D" id="2.20.50.20">
    <property type="entry name" value="Lipovitellin. Chain A, domain 3"/>
    <property type="match status" value="1"/>
</dbReference>
<dbReference type="Gene3D" id="2.20.80.10">
    <property type="entry name" value="Lipovitellin-phosvitin complex, chain A, domain 4"/>
    <property type="match status" value="1"/>
</dbReference>
<dbReference type="SUPFAM" id="SSF48431">
    <property type="entry name" value="Lipovitellin-phosvitin complex, superhelical domain"/>
    <property type="match status" value="1"/>
</dbReference>
<evidence type="ECO:0000256" key="2">
    <source>
        <dbReference type="ARBA" id="ARBA00023180"/>
    </source>
</evidence>
<dbReference type="InterPro" id="IPR014853">
    <property type="entry name" value="VWF/SSPO/ZAN-like_Cys-rich_dom"/>
</dbReference>
<dbReference type="PROSITE" id="PS51233">
    <property type="entry name" value="VWFD"/>
    <property type="match status" value="1"/>
</dbReference>
<dbReference type="Pfam" id="PF08742">
    <property type="entry name" value="C8"/>
    <property type="match status" value="1"/>
</dbReference>
<dbReference type="SMART" id="SM00216">
    <property type="entry name" value="VWD"/>
    <property type="match status" value="1"/>
</dbReference>
<keyword evidence="2" id="KW-0325">Glycoprotein</keyword>
<dbReference type="Gene3D" id="2.30.230.10">
    <property type="entry name" value="Lipovitellin, beta-sheet shell regions, chain A"/>
    <property type="match status" value="1"/>
</dbReference>
<feature type="compositionally biased region" description="Basic and acidic residues" evidence="4">
    <location>
        <begin position="727"/>
        <end position="739"/>
    </location>
</feature>
<feature type="signal peptide" evidence="5">
    <location>
        <begin position="1"/>
        <end position="26"/>
    </location>
</feature>
<evidence type="ECO:0000259" key="6">
    <source>
        <dbReference type="PROSITE" id="PS51211"/>
    </source>
</evidence>
<feature type="region of interest" description="Disordered" evidence="4">
    <location>
        <begin position="683"/>
        <end position="739"/>
    </location>
</feature>
<dbReference type="PANTHER" id="PTHR37860:SF2">
    <property type="entry name" value="VITELLOGENIN DOMAIN-CONTAINING PROTEIN"/>
    <property type="match status" value="1"/>
</dbReference>
<dbReference type="SMART" id="SM00638">
    <property type="entry name" value="LPD_N"/>
    <property type="match status" value="1"/>
</dbReference>
<reference evidence="8 9" key="1">
    <citation type="submission" date="2024-06" db="EMBL/GenBank/DDBJ databases">
        <authorList>
            <person name="Pan Q."/>
            <person name="Wen M."/>
            <person name="Jouanno E."/>
            <person name="Zahm M."/>
            <person name="Klopp C."/>
            <person name="Cabau C."/>
            <person name="Louis A."/>
            <person name="Berthelot C."/>
            <person name="Parey E."/>
            <person name="Roest Crollius H."/>
            <person name="Montfort J."/>
            <person name="Robinson-Rechavi M."/>
            <person name="Bouchez O."/>
            <person name="Lampietro C."/>
            <person name="Lopez Roques C."/>
            <person name="Donnadieu C."/>
            <person name="Postlethwait J."/>
            <person name="Bobe J."/>
            <person name="Verreycken H."/>
            <person name="Guiguen Y."/>
        </authorList>
    </citation>
    <scope>NUCLEOTIDE SEQUENCE [LARGE SCALE GENOMIC DNA]</scope>
    <source>
        <strain evidence="8">Up_M1</strain>
        <tissue evidence="8">Testis</tissue>
    </source>
</reference>
<feature type="domain" description="Vitellogenin" evidence="6">
    <location>
        <begin position="46"/>
        <end position="649"/>
    </location>
</feature>
<organism evidence="8 9">
    <name type="scientific">Umbra pygmaea</name>
    <name type="common">Eastern mudminnow</name>
    <dbReference type="NCBI Taxonomy" id="75934"/>
    <lineage>
        <taxon>Eukaryota</taxon>
        <taxon>Metazoa</taxon>
        <taxon>Chordata</taxon>
        <taxon>Craniata</taxon>
        <taxon>Vertebrata</taxon>
        <taxon>Euteleostomi</taxon>
        <taxon>Actinopterygii</taxon>
        <taxon>Neopterygii</taxon>
        <taxon>Teleostei</taxon>
        <taxon>Protacanthopterygii</taxon>
        <taxon>Esociformes</taxon>
        <taxon>Umbridae</taxon>
        <taxon>Umbra</taxon>
    </lineage>
</organism>
<dbReference type="Gene3D" id="1.25.10.20">
    <property type="entry name" value="Vitellinogen, superhelical"/>
    <property type="match status" value="1"/>
</dbReference>
<dbReference type="Pfam" id="PF00094">
    <property type="entry name" value="VWD"/>
    <property type="match status" value="1"/>
</dbReference>
<name>A0ABD0W741_UMBPY</name>
<dbReference type="InterPro" id="IPR011030">
    <property type="entry name" value="Lipovitellin_superhlx_dom"/>
</dbReference>
<evidence type="ECO:0000256" key="5">
    <source>
        <dbReference type="SAM" id="SignalP"/>
    </source>
</evidence>
<gene>
    <name evidence="8" type="ORF">UPYG_G00299790</name>
</gene>
<evidence type="ECO:0000256" key="1">
    <source>
        <dbReference type="ARBA" id="ARBA00022729"/>
    </source>
</evidence>
<dbReference type="Pfam" id="PF09172">
    <property type="entry name" value="Vit_open_b-sht"/>
    <property type="match status" value="1"/>
</dbReference>
<feature type="chain" id="PRO_5044841238" description="Vitellogenin domain-containing protein" evidence="5">
    <location>
        <begin position="27"/>
        <end position="3874"/>
    </location>
</feature>
<evidence type="ECO:0000256" key="3">
    <source>
        <dbReference type="PROSITE-ProRule" id="PRU00557"/>
    </source>
</evidence>
<keyword evidence="9" id="KW-1185">Reference proteome</keyword>
<keyword evidence="1 5" id="KW-0732">Signal</keyword>
<dbReference type="SUPFAM" id="SSF56968">
    <property type="entry name" value="Lipovitellin-phosvitin complex, beta-sheet shell regions"/>
    <property type="match status" value="2"/>
</dbReference>
<dbReference type="Pfam" id="PF21013">
    <property type="entry name" value="LOC400499"/>
    <property type="match status" value="1"/>
</dbReference>
<proteinExistence type="predicted"/>
<protein>
    <recommendedName>
        <fullName evidence="10">Vitellogenin domain-containing protein</fullName>
    </recommendedName>
</protein>
<dbReference type="InterPro" id="IPR001747">
    <property type="entry name" value="Vitellogenin_N"/>
</dbReference>
<evidence type="ECO:0000256" key="4">
    <source>
        <dbReference type="SAM" id="MobiDB-lite"/>
    </source>
</evidence>
<evidence type="ECO:0008006" key="10">
    <source>
        <dbReference type="Google" id="ProtNLM"/>
    </source>
</evidence>
<dbReference type="Proteomes" id="UP001557470">
    <property type="component" value="Unassembled WGS sequence"/>
</dbReference>
<sequence length="3874" mass="427523">MSRLGLLLPVILTALLLLHIVGDCLQLDQQVCNPDCNGTLSTDISYQRGVRYTYRYSTMIATTLQGSNSGKNGLALDCVVDIDVISKCHLWMQIRNPQIKRISLQKEHSVPRLKSLRESLERSRLKFSLQEGKVTALCPQKGEQVWTLNIKRALLSMLQTSRTAEKQEVVKETDVHGTCTTRYERRGPLLVKTRNLRQCQHDRLADVWPHSTPLKEDTMVDSKLRCTQRHGAAVMEEVRCTETVSMVPMSGSTGLVTTQTTSTLMLLRALEGTPTRADALDPGVITDLQFVEEEPIQGSSSSPQEASEIVKKLCGLTADQQQVSEQFLHLAFQLRAFSLPQLKALWIDSSFKCRNDWQPLLDALPACGSEACIILLTDLIRDEDIEEDQAYSILSTLALFPDPTPQIIHSVSALLKTPKLRAKALLTGSSLVHVLCLRSRSPCSDIPQIQSFIQALTDALQEGCGRVKASGVTELLFTLKAVGNAGLVASPLIPQLIVCIQSPFTPLELRISAIQAFRRIPCHADRESVLQLYRDPQEEVEVRVAAYQQVMRCPSPDVLKAVKTTLRHETSSQVGSFVWSHLTQILRTDDPMKQALLEVLPDDLITKVFEGEPWKYSSYLDYTADSGLGVGNMEGAVVFSPKSFVPRSAMANLTVYIHGRAFNLLEVDLRVENIEPLLKDIFGHQSTSSPHSTTPENDAEKSQTNKRRNKAEEGTKGQIKRKKRRAEGREDERLSRKEKEDCSSSLYSYINQARTKSSGGRADEARPRCWLSFKVFGNELSAMTCDDLHAQMKGLSLSVAGFAVTLLKGQEVQLHHRAVLMTHELILPSLSGLPIRLGINLTSLLSLRVKGSANYRDWSHFSLAGHIKPTAYMGLSASMGVEGALGRAGLEWATELRTSSSLDGSVHLQEGHDLRVSLNTPEDFMDIVSVNSRMFHVNGDHREEMRGSKRRVERTTCTPKTWSKMVGWQLCSNVSYPLSSTGLTFPPAGPVHLSLRLLKLDRGLHRYLLEAAYSLLTQRGSWLPREVSLHLLLATPQSSIPRDLSLDLALRPDRLLVRVSHPLKTVIIQGQLDQLRNMWTGKIEIVVDNVCQFYILGLIDTQNLLSEQRLRYHLEAKVGTESRPMILSANITRGLGRKTSMSATLNNVFREAASVSGVLERRLNDGRSQYSLEVELLLPGVVAGRVLGMMEQKESLWSSALRLKYGLGEEARHLRQECHTSQSLRSDREANQTYHIRADHEFYCSNTATINHQVQIRHEESPSHTRSSVDVNYGKHWDEKPQVHLSQSFRNQSRQNLTSYALEFSLQVPDKHLNYKTQLLHSHLRQGGAESSTHLKVNYNDQMPLVAGLHWKDTSRALLRKCEGTFNMDTPWLYLYTTHKLRQPQRQTYQLTSELTARKWLNIPNLLLDGYYRNRSKDIEARLHLHTPTVTYLKAGGLGMIGKQGLKASSTLTSLWSPALRGDFRVEVTKQGRSLQLASSYGSHNLSLTAGLTTLDMNLTKRMVTMTMSWSGPKSPPLEVVLEGGVEELQKDKRVYQKRAVLLLRTPFQSFLQSLLLQETFTVDLHRGLYILESKARLFYNWEIVHVLTLGYQRPSPFMCSSLTHPFSSELVPPDSEVCVALSRNQTQQEVRGRLRVGTKDKVTFHGQVHFDSADSPQNGVKVLANLTNLLQLNLPSSALLDGGVSWNYQNNSVFQYMVRGKVGVDQNECQFSVNLNGSSGRVGLYSSLSHPFRSKIPKTLEAQLTADYSVMEGRVGGSMWVRTDGRDRALLQAKLSQQRGSRGLGLQLDLLKSLRSATAMDLHCNMSANISSDRLSFHSYFDHGGRVLQAQVNGTLEQPPGSSGLQIAVTGDLRHSLTGLAALPPALSLEGALGQSDRLTEGLLRVAVNQAVYSVELSHQQDPWQDDNGMLGEQPDSARDWLCARAGEESLCMNVSRRLGSQERREVNCQLSHSFHWLRTAGIPDHSSTQLSWNQGKGRFSVLAELQAEAQGLKAEFEGARTGRAFQRWELQTRVQHQCKALVQQGLPSFMQATGHYQENPGGVSAGLVVQVEEQRAVNLLVDASLINSTASLNVNLMHHLKNINGVIPTTLQMSCKGEATLADSNDCLSAQCSVSIASQPGETVLPLRLSLNSSLVGSGCTTRLDARLHSDGDEKGAASLAVSSCLPQLSVRSSINHSLGGLKELGFPISSALVLGLSTSSRLGVELGLELGQCSIRAYSGENKDNWVFNVTQHCPALQNTGLPASLDFHGLISLVPCQLALHCTLKMDNHDLTLELGQSCRPVAHLSGSLEHSFPGLQTRGLPLKTIIEASAPEGPGTSGALLITAGSCRVKAKGDLGPNGRTLCWWAMESDCPLTQGLSLPSQVTLNGSVGTDDHNVWKAMLDASVEGQSWGSLSLSAGAISGQRLDVLLSHNVTVPPWSLPRRSKEELSRGVKADSQGYISEAVLQLGGCVVRGSVVGMRGHGLQGAVVYHNNCTSIQKWGSPDKIEGVGSLVIAQNLIDTHVSMVIDDRELQALIMLKPTKGRQEATASLNHSVPLLQRMGLPKNAAMAISSVSHGNGSYHWLLHGTVGSQQVTEELTVVSGAVMRLTSHLNHTVDVLSTWGLPENNSIQMELDAEEVKTLTIQSQFGAQLAGLRLQLKQSPMATDLTGNMWQSWRLLEDRGIPPNMEAVCSIQGILAELRSRAHVSVDGHRLLASGLNISVADGRLGALLSLIPPSSLRTVWLRGLDTAMTAQFTGPMRRLSVDWQSEGRRVRVLGDVRGWRTHGGSREARATIQTSLQGQTSLQVEAWARLTDSQLRCSVAVNPELSSSAALIVQGHHLPQSKEFMVKLVQNISLLLPYLPAQLNSKSQLNQSGSSVVGLLELQSGSSEGGLVELQSGRRKLCVLGELTHVDGGYHQALELNHTYPQLKPLPRSIAVRTRYKAKNWSHQLQTKAVWGGQRLSMAGIYITPPSLELRDRILKVQIASQPRGCSLDLALERSLQGRTDSVVLGWSRHGQREEARAQCWWRVQDQSSEMTVEFRQPFTMTLSHLDLHALTNNYPTEKRSYHQTHVSWNSGSPVNFSLTHSQQWHDGSSRGQACARFTPAQDVVPSMVAVEGCVSVAKEGNSYSQNAELKWENKSLRQGLNYQRSASGLHTIQLEAGAENVSPPPCHSHTLMGQIHTNLRDKLEHNLHLGLCPPHMSLGWSGYHRVNSGAELLYTQSRVSVTGQPPCSLTLAVTNSSIRQSSNMSLVMESKVGNWSVEVGGSSLSSLQGPGLQLHARMDRNEQVWLKGALEGRCLHTTAGYRDAVRVNETLTAALCLGGRWRSGLTLEVLRREGQSPLETLTSISLGTANQSLALQARGCAESLWALEARVHHLSSQVRIKLLERVQRLHNLLTGFRQQSEDSEFLQDLSRAALRFTQIIEALLGQSEADSWVSWRTSRLRQALTHSLPRLLVMLQHASQLGQQELRRPLTTLAGAYHDVTGQRVELVWREAVSLCTARLVELLPPLVDNPQLRPLAQATFTAFSAILDVLSKQTAHWAELRLATALAQVRRRLASVYKLSPSDCSVGVAIRLPLWRGPGSRVKEAGLVEILLEEWLLRPLQAVTSLRPTAELYRLKRRIMDSPFRHQALLVAHQFVMSFDGHLLKLPGPCTVLLARDITQEDSFTVLLSSDASLQRTLVVRMNNSTVAIHQNGEVKVNCQSTPTTYSRNGLVIRKVADVVEVSNQNGALVSCDRLLELCSLTLDGWLHGVSTGLLGTNDNEAGNDFPLPDGSQADNMADFLHSWQMNPECGSAPQIPQPCSKMAANSLSCDMLFSARDSPLGSCFRVVDPEQFLSVCERSQCGSESGTSREPCRLAAAFVHLCQRNHVPIELPVQCIPV</sequence>
<evidence type="ECO:0000313" key="9">
    <source>
        <dbReference type="Proteomes" id="UP001557470"/>
    </source>
</evidence>
<feature type="domain" description="VWFD" evidence="7">
    <location>
        <begin position="3621"/>
        <end position="3786"/>
    </location>
</feature>
<dbReference type="InterPro" id="IPR015816">
    <property type="entry name" value="Vitellinogen_b-sht_N"/>
</dbReference>
<dbReference type="PANTHER" id="PTHR37860">
    <property type="entry name" value="AGAP008810-PA"/>
    <property type="match status" value="1"/>
</dbReference>
<comment type="caution">
    <text evidence="8">The sequence shown here is derived from an EMBL/GenBank/DDBJ whole genome shotgun (WGS) entry which is preliminary data.</text>
</comment>
<dbReference type="SMART" id="SM01169">
    <property type="entry name" value="DUF1943"/>
    <property type="match status" value="1"/>
</dbReference>
<dbReference type="PROSITE" id="PS51211">
    <property type="entry name" value="VITELLOGENIN"/>
    <property type="match status" value="1"/>
</dbReference>